<dbReference type="GO" id="GO:0009055">
    <property type="term" value="F:electron transfer activity"/>
    <property type="evidence" value="ECO:0007669"/>
    <property type="project" value="InterPro"/>
</dbReference>
<proteinExistence type="predicted"/>
<keyword evidence="10" id="KW-0560">Oxidoreductase</keyword>
<evidence type="ECO:0000256" key="6">
    <source>
        <dbReference type="ARBA" id="ARBA00022714"/>
    </source>
</evidence>
<keyword evidence="9 15" id="KW-1133">Transmembrane helix</keyword>
<dbReference type="PRINTS" id="PR00410">
    <property type="entry name" value="PHEHYDRXLASE"/>
</dbReference>
<dbReference type="PRINTS" id="PR00371">
    <property type="entry name" value="FPNCR"/>
</dbReference>
<dbReference type="InterPro" id="IPR016174">
    <property type="entry name" value="Di-haem_cyt_TM"/>
</dbReference>
<dbReference type="SUPFAM" id="SSF54292">
    <property type="entry name" value="2Fe-2S ferredoxin-like"/>
    <property type="match status" value="1"/>
</dbReference>
<dbReference type="PROSITE" id="PS00197">
    <property type="entry name" value="2FE2S_FER_1"/>
    <property type="match status" value="1"/>
</dbReference>
<dbReference type="PROSITE" id="PS51085">
    <property type="entry name" value="2FE2S_FER_2"/>
    <property type="match status" value="1"/>
</dbReference>
<dbReference type="CDD" id="cd00207">
    <property type="entry name" value="fer2"/>
    <property type="match status" value="1"/>
</dbReference>
<dbReference type="PROSITE" id="PS51384">
    <property type="entry name" value="FAD_FR"/>
    <property type="match status" value="1"/>
</dbReference>
<evidence type="ECO:0000256" key="8">
    <source>
        <dbReference type="ARBA" id="ARBA00022827"/>
    </source>
</evidence>
<keyword evidence="4" id="KW-0285">Flavoprotein</keyword>
<keyword evidence="13 15" id="KW-0472">Membrane</keyword>
<dbReference type="InterPro" id="IPR012675">
    <property type="entry name" value="Beta-grasp_dom_sf"/>
</dbReference>
<dbReference type="InterPro" id="IPR001433">
    <property type="entry name" value="OxRdtase_FAD/NAD-bd"/>
</dbReference>
<organism evidence="18 19">
    <name type="scientific">Stutzerimonas stutzeri NF13</name>
    <dbReference type="NCBI Taxonomy" id="1212548"/>
    <lineage>
        <taxon>Bacteria</taxon>
        <taxon>Pseudomonadati</taxon>
        <taxon>Pseudomonadota</taxon>
        <taxon>Gammaproteobacteria</taxon>
        <taxon>Pseudomonadales</taxon>
        <taxon>Pseudomonadaceae</taxon>
        <taxon>Stutzerimonas</taxon>
    </lineage>
</organism>
<comment type="cofactor">
    <cofactor evidence="14">
        <name>[2Fe-2S] cluster</name>
        <dbReference type="ChEBI" id="CHEBI:190135"/>
    </cofactor>
</comment>
<dbReference type="GO" id="GO:0016491">
    <property type="term" value="F:oxidoreductase activity"/>
    <property type="evidence" value="ECO:0007669"/>
    <property type="project" value="UniProtKB-KW"/>
</dbReference>
<evidence type="ECO:0000256" key="1">
    <source>
        <dbReference type="ARBA" id="ARBA00001974"/>
    </source>
</evidence>
<dbReference type="Pfam" id="PF00970">
    <property type="entry name" value="FAD_binding_6"/>
    <property type="match status" value="1"/>
</dbReference>
<feature type="transmembrane region" description="Helical" evidence="15">
    <location>
        <begin position="80"/>
        <end position="103"/>
    </location>
</feature>
<evidence type="ECO:0000256" key="13">
    <source>
        <dbReference type="ARBA" id="ARBA00023136"/>
    </source>
</evidence>
<evidence type="ECO:0000256" key="7">
    <source>
        <dbReference type="ARBA" id="ARBA00022723"/>
    </source>
</evidence>
<dbReference type="Pfam" id="PF00175">
    <property type="entry name" value="NAD_binding_1"/>
    <property type="match status" value="1"/>
</dbReference>
<evidence type="ECO:0000256" key="14">
    <source>
        <dbReference type="ARBA" id="ARBA00034078"/>
    </source>
</evidence>
<keyword evidence="7" id="KW-0479">Metal-binding</keyword>
<evidence type="ECO:0000256" key="10">
    <source>
        <dbReference type="ARBA" id="ARBA00023002"/>
    </source>
</evidence>
<dbReference type="Gene3D" id="1.20.950.20">
    <property type="entry name" value="Transmembrane di-heme cytochromes, Chain C"/>
    <property type="match status" value="1"/>
</dbReference>
<dbReference type="InterPro" id="IPR001041">
    <property type="entry name" value="2Fe-2S_ferredoxin-type"/>
</dbReference>
<evidence type="ECO:0000259" key="16">
    <source>
        <dbReference type="PROSITE" id="PS51085"/>
    </source>
</evidence>
<evidence type="ECO:0000256" key="2">
    <source>
        <dbReference type="ARBA" id="ARBA00004651"/>
    </source>
</evidence>
<dbReference type="PANTHER" id="PTHR47354:SF8">
    <property type="entry name" value="1,2-PHENYLACETYL-COA EPOXIDASE, SUBUNIT E"/>
    <property type="match status" value="1"/>
</dbReference>
<dbReference type="Gene3D" id="3.40.50.80">
    <property type="entry name" value="Nucleotide-binding domain of ferredoxin-NADP reductase (FNR) module"/>
    <property type="match status" value="1"/>
</dbReference>
<evidence type="ECO:0000256" key="9">
    <source>
        <dbReference type="ARBA" id="ARBA00022989"/>
    </source>
</evidence>
<dbReference type="Pfam" id="PF01292">
    <property type="entry name" value="Ni_hydr_CYTB"/>
    <property type="match status" value="1"/>
</dbReference>
<gene>
    <name evidence="18" type="ORF">B381_15348</name>
</gene>
<dbReference type="eggNOG" id="COG3658">
    <property type="taxonomic scope" value="Bacteria"/>
</dbReference>
<evidence type="ECO:0000256" key="11">
    <source>
        <dbReference type="ARBA" id="ARBA00023004"/>
    </source>
</evidence>
<feature type="domain" description="2Fe-2S ferredoxin-type" evidence="16">
    <location>
        <begin position="455"/>
        <end position="542"/>
    </location>
</feature>
<dbReference type="InterPro" id="IPR001709">
    <property type="entry name" value="Flavoprot_Pyr_Nucl_cyt_Rdtase"/>
</dbReference>
<keyword evidence="6" id="KW-0001">2Fe-2S</keyword>
<feature type="domain" description="FAD-binding FR-type" evidence="17">
    <location>
        <begin position="213"/>
        <end position="318"/>
    </location>
</feature>
<evidence type="ECO:0000259" key="17">
    <source>
        <dbReference type="PROSITE" id="PS51384"/>
    </source>
</evidence>
<evidence type="ECO:0000313" key="19">
    <source>
        <dbReference type="Proteomes" id="UP000011700"/>
    </source>
</evidence>
<dbReference type="InterPro" id="IPR050415">
    <property type="entry name" value="MRET"/>
</dbReference>
<dbReference type="InterPro" id="IPR008333">
    <property type="entry name" value="Cbr1-like_FAD-bd_dom"/>
</dbReference>
<feature type="transmembrane region" description="Helical" evidence="15">
    <location>
        <begin position="12"/>
        <end position="30"/>
    </location>
</feature>
<keyword evidence="12" id="KW-0411">Iron-sulfur</keyword>
<dbReference type="SUPFAM" id="SSF52343">
    <property type="entry name" value="Ferredoxin reductase-like, C-terminal NADP-linked domain"/>
    <property type="match status" value="1"/>
</dbReference>
<accession>M2V093</accession>
<feature type="transmembrane region" description="Helical" evidence="15">
    <location>
        <begin position="141"/>
        <end position="160"/>
    </location>
</feature>
<evidence type="ECO:0000256" key="5">
    <source>
        <dbReference type="ARBA" id="ARBA00022692"/>
    </source>
</evidence>
<dbReference type="Proteomes" id="UP000011700">
    <property type="component" value="Unassembled WGS sequence"/>
</dbReference>
<sequence>MRIAVVAAFNRFRLFHWLLAGFFLGAYLSGDDAETLHIWLGYGLVALLVWRLLIVPLRLRGFPQLLPPKGQRSKPGLSSVGKWLTVGALGSFAIASVVGLGMVDNGDVLAALPGVGPDVFGAASDIDFIGWMGDAEEVHEFFANLGLWLIGLHVGYVLLFRRKSVWPMLRGVPKSGPASTAPSASASASASAAAPAATAVATSLASSPTPVAGEFTRLRIASRQAETADSCSFTLQVPAAQRARFTAQPGQFLTLKVPGAEPALLRCYSLSQRPQADGALRITIKRVPGGRASNWLLDNLQAGDCIEALPPAGVFVPRNLDDDLLLLGAGSGITPLMAILQAALVEGSGQVRLFYASRDAASLIFAEELAEWSARYPERLQLRIWLDAEQGVPSGSAIAAKIADWTVADAFICGPQPFMDAAGAALGELGVDTARIHLERFAAAVPTVAPGGRRSRLRVALDGRRHELDVPRGEVLLEAMEHAGLQPPSACRSGVCAACKCRVVEGSVSMRSNQVLSESEVRQGWTLACQAEPRSAELQVEY</sequence>
<keyword evidence="5 15" id="KW-0812">Transmembrane</keyword>
<dbReference type="Gene3D" id="3.10.20.30">
    <property type="match status" value="1"/>
</dbReference>
<dbReference type="GO" id="GO:0022904">
    <property type="term" value="P:respiratory electron transport chain"/>
    <property type="evidence" value="ECO:0007669"/>
    <property type="project" value="InterPro"/>
</dbReference>
<name>M2V093_STUST</name>
<keyword evidence="8" id="KW-0274">FAD</keyword>
<dbReference type="eggNOG" id="COG1018">
    <property type="taxonomic scope" value="Bacteria"/>
</dbReference>
<evidence type="ECO:0000256" key="12">
    <source>
        <dbReference type="ARBA" id="ARBA00023014"/>
    </source>
</evidence>
<dbReference type="InterPro" id="IPR017938">
    <property type="entry name" value="Riboflavin_synthase-like_b-brl"/>
</dbReference>
<comment type="subcellular location">
    <subcellularLocation>
        <location evidence="2">Cell membrane</location>
        <topology evidence="2">Multi-pass membrane protein</topology>
    </subcellularLocation>
</comment>
<evidence type="ECO:0000256" key="3">
    <source>
        <dbReference type="ARBA" id="ARBA00022475"/>
    </source>
</evidence>
<dbReference type="EMBL" id="AOBS01000061">
    <property type="protein sequence ID" value="EMD99241.1"/>
    <property type="molecule type" value="Genomic_DNA"/>
</dbReference>
<dbReference type="AlphaFoldDB" id="M2V093"/>
<dbReference type="PATRIC" id="fig|1212548.4.peg.3021"/>
<dbReference type="Pfam" id="PF00111">
    <property type="entry name" value="Fer2"/>
    <property type="match status" value="1"/>
</dbReference>
<dbReference type="InterPro" id="IPR039261">
    <property type="entry name" value="FNR_nucleotide-bd"/>
</dbReference>
<dbReference type="GO" id="GO:0051537">
    <property type="term" value="F:2 iron, 2 sulfur cluster binding"/>
    <property type="evidence" value="ECO:0007669"/>
    <property type="project" value="UniProtKB-KW"/>
</dbReference>
<reference evidence="18 19" key="1">
    <citation type="journal article" date="2013" name="Genome Announc.">
        <title>Draft Genome of Pseudomonas stutzeri Strain NF13, a Nitrogen Fixer Isolated from the Galapagos Rift Hydrothermal Vent.</title>
        <authorList>
            <person name="Pena A."/>
            <person name="Busquets A."/>
            <person name="Gomila M."/>
            <person name="Mayol J."/>
            <person name="Bosch R."/>
            <person name="Nogales B."/>
            <person name="Garcia-Valdes E."/>
            <person name="Bennasar A."/>
            <person name="Lalucat J."/>
        </authorList>
    </citation>
    <scope>NUCLEOTIDE SEQUENCE [LARGE SCALE GENOMIC DNA]</scope>
    <source>
        <strain evidence="18 19">NF13</strain>
    </source>
</reference>
<evidence type="ECO:0000313" key="18">
    <source>
        <dbReference type="EMBL" id="EMD99241.1"/>
    </source>
</evidence>
<dbReference type="CDD" id="cd06214">
    <property type="entry name" value="PA_degradation_oxidoreductase_like"/>
    <property type="match status" value="1"/>
</dbReference>
<protein>
    <submittedName>
        <fullName evidence="18">Ferredoxin:oxidoreductase FAD/NAD(P)-binding subunit</fullName>
    </submittedName>
</protein>
<comment type="cofactor">
    <cofactor evidence="1">
        <name>FAD</name>
        <dbReference type="ChEBI" id="CHEBI:57692"/>
    </cofactor>
</comment>
<dbReference type="InterPro" id="IPR036010">
    <property type="entry name" value="2Fe-2S_ferredoxin-like_sf"/>
</dbReference>
<keyword evidence="11" id="KW-0408">Iron</keyword>
<keyword evidence="3" id="KW-1003">Cell membrane</keyword>
<evidence type="ECO:0000256" key="15">
    <source>
        <dbReference type="SAM" id="Phobius"/>
    </source>
</evidence>
<evidence type="ECO:0000256" key="4">
    <source>
        <dbReference type="ARBA" id="ARBA00022630"/>
    </source>
</evidence>
<dbReference type="GO" id="GO:0046872">
    <property type="term" value="F:metal ion binding"/>
    <property type="evidence" value="ECO:0007669"/>
    <property type="project" value="UniProtKB-KW"/>
</dbReference>
<dbReference type="InterPro" id="IPR011577">
    <property type="entry name" value="Cyt_b561_bac/Ni-Hgenase"/>
</dbReference>
<dbReference type="Gene3D" id="2.40.30.10">
    <property type="entry name" value="Translation factors"/>
    <property type="match status" value="1"/>
</dbReference>
<dbReference type="InterPro" id="IPR006058">
    <property type="entry name" value="2Fe2S_fd_BS"/>
</dbReference>
<feature type="transmembrane region" description="Helical" evidence="15">
    <location>
        <begin position="36"/>
        <end position="59"/>
    </location>
</feature>
<comment type="caution">
    <text evidence="18">The sequence shown here is derived from an EMBL/GenBank/DDBJ whole genome shotgun (WGS) entry which is preliminary data.</text>
</comment>
<dbReference type="SUPFAM" id="SSF63380">
    <property type="entry name" value="Riboflavin synthase domain-like"/>
    <property type="match status" value="1"/>
</dbReference>
<dbReference type="PANTHER" id="PTHR47354">
    <property type="entry name" value="NADH OXIDOREDUCTASE HCR"/>
    <property type="match status" value="1"/>
</dbReference>
<dbReference type="GO" id="GO:0005886">
    <property type="term" value="C:plasma membrane"/>
    <property type="evidence" value="ECO:0007669"/>
    <property type="project" value="UniProtKB-SubCell"/>
</dbReference>
<dbReference type="GO" id="GO:0050660">
    <property type="term" value="F:flavin adenine dinucleotide binding"/>
    <property type="evidence" value="ECO:0007669"/>
    <property type="project" value="TreeGrafter"/>
</dbReference>
<dbReference type="InterPro" id="IPR017927">
    <property type="entry name" value="FAD-bd_FR_type"/>
</dbReference>
<dbReference type="SUPFAM" id="SSF81342">
    <property type="entry name" value="Transmembrane di-heme cytochromes"/>
    <property type="match status" value="1"/>
</dbReference>